<dbReference type="InParanoid" id="Q7UTB2"/>
<organism evidence="1 2">
    <name type="scientific">Rhodopirellula baltica (strain DSM 10527 / NCIMB 13988 / SH1)</name>
    <dbReference type="NCBI Taxonomy" id="243090"/>
    <lineage>
        <taxon>Bacteria</taxon>
        <taxon>Pseudomonadati</taxon>
        <taxon>Planctomycetota</taxon>
        <taxon>Planctomycetia</taxon>
        <taxon>Pirellulales</taxon>
        <taxon>Pirellulaceae</taxon>
        <taxon>Rhodopirellula</taxon>
    </lineage>
</organism>
<dbReference type="HOGENOM" id="CLU_1785358_0_0_0"/>
<accession>Q7UTB2</accession>
<evidence type="ECO:0008006" key="3">
    <source>
        <dbReference type="Google" id="ProtNLM"/>
    </source>
</evidence>
<keyword evidence="2" id="KW-1185">Reference proteome</keyword>
<name>Q7UTB2_RHOBA</name>
<dbReference type="STRING" id="243090.RB3985"/>
<dbReference type="AlphaFoldDB" id="Q7UTB2"/>
<dbReference type="PATRIC" id="fig|243090.15.peg.1859"/>
<evidence type="ECO:0000313" key="2">
    <source>
        <dbReference type="Proteomes" id="UP000001025"/>
    </source>
</evidence>
<dbReference type="OrthoDB" id="262247at2"/>
<dbReference type="RefSeq" id="WP_011119662.1">
    <property type="nucleotide sequence ID" value="NC_005027.1"/>
</dbReference>
<dbReference type="KEGG" id="rba:RB3985"/>
<gene>
    <name evidence="1" type="ordered locus">RB3985</name>
</gene>
<dbReference type="EMBL" id="BX294139">
    <property type="protein sequence ID" value="CAD73525.1"/>
    <property type="molecule type" value="Genomic_DNA"/>
</dbReference>
<dbReference type="EnsemblBacteria" id="CAD73525">
    <property type="protein sequence ID" value="CAD73525"/>
    <property type="gene ID" value="RB3985"/>
</dbReference>
<evidence type="ECO:0000313" key="1">
    <source>
        <dbReference type="EMBL" id="CAD73525.1"/>
    </source>
</evidence>
<sequence length="145" mass="16233">MPPTQERLVAYGARSLGTIVHAIGFDNEDDLHKRISDWLIRLTSNRHLQIAGFAIHALGDLGFPPHAVQQRLEELIAGPKRMDDLSTITCRGTAFRILAALDRSIATQYIDTLAAREYLAALDHWLAAGSDDPKLHDDLRWLRAE</sequence>
<proteinExistence type="predicted"/>
<reference evidence="1 2" key="1">
    <citation type="journal article" date="2003" name="Proc. Natl. Acad. Sci. U.S.A.">
        <title>Complete genome sequence of the marine planctomycete Pirellula sp. strain 1.</title>
        <authorList>
            <person name="Gloeckner F.O."/>
            <person name="Kube M."/>
            <person name="Bauer M."/>
            <person name="Teeling H."/>
            <person name="Lombardot T."/>
            <person name="Ludwig W."/>
            <person name="Gade D."/>
            <person name="Beck A."/>
            <person name="Borzym K."/>
            <person name="Heitmann K."/>
            <person name="Rabus R."/>
            <person name="Schlesner H."/>
            <person name="Amann R."/>
            <person name="Reinhardt R."/>
        </authorList>
    </citation>
    <scope>NUCLEOTIDE SEQUENCE [LARGE SCALE GENOMIC DNA]</scope>
    <source>
        <strain evidence="2">DSM 10527 / NCIMB 13988 / SH1</strain>
    </source>
</reference>
<dbReference type="Proteomes" id="UP000001025">
    <property type="component" value="Chromosome"/>
</dbReference>
<protein>
    <recommendedName>
        <fullName evidence="3">HEAT repeat domain-containing protein</fullName>
    </recommendedName>
</protein>